<evidence type="ECO:0000313" key="2">
    <source>
        <dbReference type="EMBL" id="GFN97457.1"/>
    </source>
</evidence>
<reference evidence="2 3" key="1">
    <citation type="journal article" date="2021" name="Elife">
        <title>Chloroplast acquisition without the gene transfer in kleptoplastic sea slugs, Plakobranchus ocellatus.</title>
        <authorList>
            <person name="Maeda T."/>
            <person name="Takahashi S."/>
            <person name="Yoshida T."/>
            <person name="Shimamura S."/>
            <person name="Takaki Y."/>
            <person name="Nagai Y."/>
            <person name="Toyoda A."/>
            <person name="Suzuki Y."/>
            <person name="Arimoto A."/>
            <person name="Ishii H."/>
            <person name="Satoh N."/>
            <person name="Nishiyama T."/>
            <person name="Hasebe M."/>
            <person name="Maruyama T."/>
            <person name="Minagawa J."/>
            <person name="Obokata J."/>
            <person name="Shigenobu S."/>
        </authorList>
    </citation>
    <scope>NUCLEOTIDE SEQUENCE [LARGE SCALE GENOMIC DNA]</scope>
</reference>
<dbReference type="EMBL" id="BLXT01002773">
    <property type="protein sequence ID" value="GFN97457.1"/>
    <property type="molecule type" value="Genomic_DNA"/>
</dbReference>
<dbReference type="AlphaFoldDB" id="A0AAV3ZRI4"/>
<evidence type="ECO:0000313" key="3">
    <source>
        <dbReference type="Proteomes" id="UP000735302"/>
    </source>
</evidence>
<organism evidence="2 3">
    <name type="scientific">Plakobranchus ocellatus</name>
    <dbReference type="NCBI Taxonomy" id="259542"/>
    <lineage>
        <taxon>Eukaryota</taxon>
        <taxon>Metazoa</taxon>
        <taxon>Spiralia</taxon>
        <taxon>Lophotrochozoa</taxon>
        <taxon>Mollusca</taxon>
        <taxon>Gastropoda</taxon>
        <taxon>Heterobranchia</taxon>
        <taxon>Euthyneura</taxon>
        <taxon>Panpulmonata</taxon>
        <taxon>Sacoglossa</taxon>
        <taxon>Placobranchoidea</taxon>
        <taxon>Plakobranchidae</taxon>
        <taxon>Plakobranchus</taxon>
    </lineage>
</organism>
<dbReference type="Proteomes" id="UP000735302">
    <property type="component" value="Unassembled WGS sequence"/>
</dbReference>
<proteinExistence type="predicted"/>
<protein>
    <submittedName>
        <fullName evidence="2">Uncharacterized protein</fullName>
    </submittedName>
</protein>
<sequence length="98" mass="11139">MPINDHHWASRRAGCYSGKEGRRCYEYGSEHVGHVPPASHPVGARSSFGPNFRLRATPTSPRNRATPTMPLGCFKFREFLKDESFISNCIYFCQCKLD</sequence>
<accession>A0AAV3ZRI4</accession>
<comment type="caution">
    <text evidence="2">The sequence shown here is derived from an EMBL/GenBank/DDBJ whole genome shotgun (WGS) entry which is preliminary data.</text>
</comment>
<feature type="region of interest" description="Disordered" evidence="1">
    <location>
        <begin position="36"/>
        <end position="63"/>
    </location>
</feature>
<name>A0AAV3ZRI4_9GAST</name>
<evidence type="ECO:0000256" key="1">
    <source>
        <dbReference type="SAM" id="MobiDB-lite"/>
    </source>
</evidence>
<keyword evidence="3" id="KW-1185">Reference proteome</keyword>
<gene>
    <name evidence="2" type="ORF">PoB_002396300</name>
</gene>